<dbReference type="InterPro" id="IPR027417">
    <property type="entry name" value="P-loop_NTPase"/>
</dbReference>
<dbReference type="PANTHER" id="PTHR32071:SF35">
    <property type="entry name" value="ANAEROBIC NITRIC OXIDE REDUCTASE TRANSCRIPTION REGULATOR NORR"/>
    <property type="match status" value="1"/>
</dbReference>
<keyword evidence="1" id="KW-0547">Nucleotide-binding</keyword>
<dbReference type="Gene3D" id="1.10.8.60">
    <property type="match status" value="1"/>
</dbReference>
<organism evidence="7 8">
    <name type="scientific">Lonsdalea quercina</name>
    <dbReference type="NCBI Taxonomy" id="71657"/>
    <lineage>
        <taxon>Bacteria</taxon>
        <taxon>Pseudomonadati</taxon>
        <taxon>Pseudomonadota</taxon>
        <taxon>Gammaproteobacteria</taxon>
        <taxon>Enterobacterales</taxon>
        <taxon>Pectobacteriaceae</taxon>
        <taxon>Lonsdalea</taxon>
    </lineage>
</organism>
<dbReference type="Gene3D" id="1.10.10.60">
    <property type="entry name" value="Homeodomain-like"/>
    <property type="match status" value="1"/>
</dbReference>
<evidence type="ECO:0000313" key="8">
    <source>
        <dbReference type="Proteomes" id="UP000187280"/>
    </source>
</evidence>
<dbReference type="GO" id="GO:0043565">
    <property type="term" value="F:sequence-specific DNA binding"/>
    <property type="evidence" value="ECO:0007669"/>
    <property type="project" value="InterPro"/>
</dbReference>
<evidence type="ECO:0000256" key="5">
    <source>
        <dbReference type="ARBA" id="ARBA00023163"/>
    </source>
</evidence>
<keyword evidence="4" id="KW-0238">DNA-binding</keyword>
<protein>
    <submittedName>
        <fullName evidence="7">Anaerobic nitric oxide reductase transcription regulator</fullName>
    </submittedName>
</protein>
<keyword evidence="2" id="KW-0067">ATP-binding</keyword>
<dbReference type="NCBIfam" id="NF003451">
    <property type="entry name" value="PRK05022.1"/>
    <property type="match status" value="1"/>
</dbReference>
<dbReference type="GeneID" id="97763995"/>
<dbReference type="InterPro" id="IPR058031">
    <property type="entry name" value="AAA_lid_NorR"/>
</dbReference>
<evidence type="ECO:0000313" key="7">
    <source>
        <dbReference type="EMBL" id="SEA19446.1"/>
    </source>
</evidence>
<evidence type="ECO:0000256" key="4">
    <source>
        <dbReference type="ARBA" id="ARBA00023125"/>
    </source>
</evidence>
<dbReference type="PROSITE" id="PS50045">
    <property type="entry name" value="SIGMA54_INTERACT_4"/>
    <property type="match status" value="1"/>
</dbReference>
<reference evidence="7 8" key="1">
    <citation type="submission" date="2016-10" db="EMBL/GenBank/DDBJ databases">
        <authorList>
            <person name="de Groot N.N."/>
        </authorList>
    </citation>
    <scope>NUCLEOTIDE SEQUENCE [LARGE SCALE GENOMIC DNA]</scope>
    <source>
        <strain evidence="7 8">ATCC 29281</strain>
    </source>
</reference>
<dbReference type="GO" id="GO:0005524">
    <property type="term" value="F:ATP binding"/>
    <property type="evidence" value="ECO:0007669"/>
    <property type="project" value="UniProtKB-KW"/>
</dbReference>
<dbReference type="SUPFAM" id="SSF55781">
    <property type="entry name" value="GAF domain-like"/>
    <property type="match status" value="1"/>
</dbReference>
<feature type="domain" description="Sigma-54 factor interaction" evidence="6">
    <location>
        <begin position="195"/>
        <end position="424"/>
    </location>
</feature>
<keyword evidence="8" id="KW-1185">Reference proteome</keyword>
<evidence type="ECO:0000256" key="3">
    <source>
        <dbReference type="ARBA" id="ARBA00023015"/>
    </source>
</evidence>
<dbReference type="Proteomes" id="UP000187280">
    <property type="component" value="Unassembled WGS sequence"/>
</dbReference>
<evidence type="ECO:0000256" key="1">
    <source>
        <dbReference type="ARBA" id="ARBA00022741"/>
    </source>
</evidence>
<dbReference type="STRING" id="71657.SAMN02982996_01082"/>
<dbReference type="SMART" id="SM00382">
    <property type="entry name" value="AAA"/>
    <property type="match status" value="1"/>
</dbReference>
<dbReference type="EMBL" id="FNQS01000003">
    <property type="protein sequence ID" value="SEA19446.1"/>
    <property type="molecule type" value="Genomic_DNA"/>
</dbReference>
<dbReference type="AlphaFoldDB" id="A0A1H3Z6W3"/>
<dbReference type="InterPro" id="IPR002197">
    <property type="entry name" value="HTH_Fis"/>
</dbReference>
<keyword evidence="3" id="KW-0805">Transcription regulation</keyword>
<dbReference type="InterPro" id="IPR002078">
    <property type="entry name" value="Sigma_54_int"/>
</dbReference>
<evidence type="ECO:0000259" key="6">
    <source>
        <dbReference type="PROSITE" id="PS50045"/>
    </source>
</evidence>
<dbReference type="SUPFAM" id="SSF46689">
    <property type="entry name" value="Homeodomain-like"/>
    <property type="match status" value="1"/>
</dbReference>
<dbReference type="Gene3D" id="3.40.50.300">
    <property type="entry name" value="P-loop containing nucleotide triphosphate hydrolases"/>
    <property type="match status" value="1"/>
</dbReference>
<gene>
    <name evidence="7" type="ORF">SAMN02982996_01082</name>
</gene>
<dbReference type="InterPro" id="IPR003593">
    <property type="entry name" value="AAA+_ATPase"/>
</dbReference>
<dbReference type="Gene3D" id="3.30.450.40">
    <property type="match status" value="1"/>
</dbReference>
<dbReference type="PROSITE" id="PS00676">
    <property type="entry name" value="SIGMA54_INTERACT_2"/>
    <property type="match status" value="1"/>
</dbReference>
<dbReference type="FunFam" id="3.40.50.300:FF:000006">
    <property type="entry name" value="DNA-binding transcriptional regulator NtrC"/>
    <property type="match status" value="1"/>
</dbReference>
<dbReference type="InterPro" id="IPR009057">
    <property type="entry name" value="Homeodomain-like_sf"/>
</dbReference>
<dbReference type="eggNOG" id="COG3604">
    <property type="taxonomic scope" value="Bacteria"/>
</dbReference>
<dbReference type="SUPFAM" id="SSF52540">
    <property type="entry name" value="P-loop containing nucleoside triphosphate hydrolases"/>
    <property type="match status" value="1"/>
</dbReference>
<dbReference type="InterPro" id="IPR029016">
    <property type="entry name" value="GAF-like_dom_sf"/>
</dbReference>
<proteinExistence type="predicted"/>
<dbReference type="InterPro" id="IPR025943">
    <property type="entry name" value="Sigma_54_int_dom_ATP-bd_2"/>
</dbReference>
<dbReference type="PANTHER" id="PTHR32071">
    <property type="entry name" value="TRANSCRIPTIONAL REGULATORY PROTEIN"/>
    <property type="match status" value="1"/>
</dbReference>
<dbReference type="GO" id="GO:0006355">
    <property type="term" value="P:regulation of DNA-templated transcription"/>
    <property type="evidence" value="ECO:0007669"/>
    <property type="project" value="InterPro"/>
</dbReference>
<keyword evidence="5" id="KW-0804">Transcription</keyword>
<dbReference type="InterPro" id="IPR025662">
    <property type="entry name" value="Sigma_54_int_dom_ATP-bd_1"/>
</dbReference>
<dbReference type="PROSITE" id="PS00675">
    <property type="entry name" value="SIGMA54_INTERACT_1"/>
    <property type="match status" value="1"/>
</dbReference>
<dbReference type="Pfam" id="PF00158">
    <property type="entry name" value="Sigma54_activat"/>
    <property type="match status" value="1"/>
</dbReference>
<accession>A0A1H3Z6W3</accession>
<dbReference type="Pfam" id="PF02954">
    <property type="entry name" value="HTH_8"/>
    <property type="match status" value="1"/>
</dbReference>
<dbReference type="RefSeq" id="WP_026741586.1">
    <property type="nucleotide sequence ID" value="NZ_FNQS01000003.1"/>
</dbReference>
<dbReference type="Pfam" id="PF25601">
    <property type="entry name" value="AAA_lid_14"/>
    <property type="match status" value="1"/>
</dbReference>
<dbReference type="CDD" id="cd00009">
    <property type="entry name" value="AAA"/>
    <property type="match status" value="1"/>
</dbReference>
<name>A0A1H3Z6W3_9GAMM</name>
<sequence>MTQTLKLLNALVPQVADLSREMPSEVRYQRLLDSLNILIPSDATVLLQLEGEELSPVAIHGLNQDALKRRFILDEHPCFAAMLATANVMHFPPDTGVPDPFVGLFETERTDAGKTDVLSCVLRLDQHIWGLLTLHTFNGHEFPAEALKTLEIFGEIASATLSASTQVDRLKSTLQSENLRAEAFRLTAVNGHDELIGNSEPFELLMDDIELVASSDMTVLITGETGVGKDLVARRLHARSRRANAPFIVINCAALPAPLLESILFGHVRGAFSGDSSDRRGKFQLANGGTLFLDEIGELSQETQAKLLSVLQDGKSQRIGSSNPHNVNIRLIAATNRNLFAEVQSGEFRADLYHRLCAFPIHVPALRERQQDIQLLANTFVAQNRNRMGLKGLRLAPTAQTALSRYEWPGNVRELEQTISRATLRATGRLTSYPAKRAISVTISDKDLGLDMHEKLQHDVAANEPQRFSTLDAPQQDLRAAVNEFQKQLIERTLYNHHGDISSAARELGIDSANLTHLAHRLGVVTQPEKAVRTSNSDR</sequence>
<evidence type="ECO:0000256" key="2">
    <source>
        <dbReference type="ARBA" id="ARBA00022840"/>
    </source>
</evidence>